<comment type="catalytic activity">
    <reaction evidence="11">
        <text>(6R)-5,10-methylene-5,6,7,8-tetrahydrofolate + NADP(+) = (6R)-5,10-methenyltetrahydrofolate + NADPH</text>
        <dbReference type="Rhea" id="RHEA:22812"/>
        <dbReference type="ChEBI" id="CHEBI:15636"/>
        <dbReference type="ChEBI" id="CHEBI:57455"/>
        <dbReference type="ChEBI" id="CHEBI:57783"/>
        <dbReference type="ChEBI" id="CHEBI:58349"/>
        <dbReference type="EC" id="1.5.1.5"/>
    </reaction>
</comment>
<evidence type="ECO:0000256" key="2">
    <source>
        <dbReference type="ARBA" id="ARBA00022563"/>
    </source>
</evidence>
<keyword evidence="16" id="KW-1185">Reference proteome</keyword>
<dbReference type="EC" id="3.5.4.9" evidence="11"/>
<evidence type="ECO:0000256" key="7">
    <source>
        <dbReference type="ARBA" id="ARBA00023002"/>
    </source>
</evidence>
<comment type="similarity">
    <text evidence="11">Belongs to the tetrahydrofolate dehydrogenase/cyclohydrolase family.</text>
</comment>
<dbReference type="Pfam" id="PF02882">
    <property type="entry name" value="THF_DHG_CYH_C"/>
    <property type="match status" value="1"/>
</dbReference>
<evidence type="ECO:0000256" key="11">
    <source>
        <dbReference type="HAMAP-Rule" id="MF_01576"/>
    </source>
</evidence>
<comment type="caution">
    <text evidence="15">The sequence shown here is derived from an EMBL/GenBank/DDBJ whole genome shotgun (WGS) entry which is preliminary data.</text>
</comment>
<dbReference type="InterPro" id="IPR000672">
    <property type="entry name" value="THF_DH/CycHdrlase"/>
</dbReference>
<keyword evidence="10 11" id="KW-0511">Multifunctional enzyme</keyword>
<evidence type="ECO:0000256" key="6">
    <source>
        <dbReference type="ARBA" id="ARBA00022857"/>
    </source>
</evidence>
<keyword evidence="2 11" id="KW-0554">One-carbon metabolism</keyword>
<keyword evidence="8 11" id="KW-0368">Histidine biosynthesis</keyword>
<dbReference type="RefSeq" id="WP_204792376.1">
    <property type="nucleotide sequence ID" value="NZ_JACSNQ010000001.1"/>
</dbReference>
<keyword evidence="7 11" id="KW-0560">Oxidoreductase</keyword>
<gene>
    <name evidence="11" type="primary">folD</name>
    <name evidence="15" type="ORF">H9X80_00440</name>
</gene>
<comment type="caution">
    <text evidence="11">Lacks conserved residue(s) required for the propagation of feature annotation.</text>
</comment>
<keyword evidence="3 11" id="KW-0028">Amino-acid biosynthesis</keyword>
<evidence type="ECO:0000256" key="8">
    <source>
        <dbReference type="ARBA" id="ARBA00023102"/>
    </source>
</evidence>
<evidence type="ECO:0000259" key="13">
    <source>
        <dbReference type="Pfam" id="PF00763"/>
    </source>
</evidence>
<dbReference type="PRINTS" id="PR00085">
    <property type="entry name" value="THFDHDRGNASE"/>
</dbReference>
<feature type="domain" description="Tetrahydrofolate dehydrogenase/cyclohydrolase NAD(P)-binding" evidence="14">
    <location>
        <begin position="139"/>
        <end position="282"/>
    </location>
</feature>
<evidence type="ECO:0000256" key="3">
    <source>
        <dbReference type="ARBA" id="ARBA00022605"/>
    </source>
</evidence>
<evidence type="ECO:0000256" key="10">
    <source>
        <dbReference type="ARBA" id="ARBA00023268"/>
    </source>
</evidence>
<dbReference type="SUPFAM" id="SSF53223">
    <property type="entry name" value="Aminoacid dehydrogenase-like, N-terminal domain"/>
    <property type="match status" value="1"/>
</dbReference>
<dbReference type="Proteomes" id="UP000712527">
    <property type="component" value="Unassembled WGS sequence"/>
</dbReference>
<dbReference type="HAMAP" id="MF_01576">
    <property type="entry name" value="THF_DHG_CYH"/>
    <property type="match status" value="1"/>
</dbReference>
<proteinExistence type="inferred from homology"/>
<comment type="function">
    <text evidence="11">Catalyzes the oxidation of 5,10-methylenetetrahydrofolate to 5,10-methenyltetrahydrofolate and then the hydrolysis of 5,10-methenyltetrahydrofolate to 10-formyltetrahydrofolate.</text>
</comment>
<evidence type="ECO:0000259" key="14">
    <source>
        <dbReference type="Pfam" id="PF02882"/>
    </source>
</evidence>
<dbReference type="Gene3D" id="3.40.50.10860">
    <property type="entry name" value="Leucine Dehydrogenase, chain A, domain 1"/>
    <property type="match status" value="1"/>
</dbReference>
<feature type="binding site" evidence="11">
    <location>
        <begin position="165"/>
        <end position="167"/>
    </location>
    <ligand>
        <name>NADP(+)</name>
        <dbReference type="ChEBI" id="CHEBI:58349"/>
    </ligand>
</feature>
<keyword evidence="5 11" id="KW-0378">Hydrolase</keyword>
<reference evidence="15 16" key="1">
    <citation type="journal article" date="2021" name="Sci. Rep.">
        <title>The distribution of antibiotic resistance genes in chicken gut microbiota commensals.</title>
        <authorList>
            <person name="Juricova H."/>
            <person name="Matiasovicova J."/>
            <person name="Kubasova T."/>
            <person name="Cejkova D."/>
            <person name="Rychlik I."/>
        </authorList>
    </citation>
    <scope>NUCLEOTIDE SEQUENCE [LARGE SCALE GENOMIC DNA]</scope>
    <source>
        <strain evidence="15 16">An794</strain>
    </source>
</reference>
<accession>A0ABS2EZM4</accession>
<feature type="region of interest" description="Disordered" evidence="12">
    <location>
        <begin position="283"/>
        <end position="314"/>
    </location>
</feature>
<dbReference type="EMBL" id="JACSNQ010000001">
    <property type="protein sequence ID" value="MBM6774028.1"/>
    <property type="molecule type" value="Genomic_DNA"/>
</dbReference>
<evidence type="ECO:0000256" key="1">
    <source>
        <dbReference type="ARBA" id="ARBA00004777"/>
    </source>
</evidence>
<feature type="compositionally biased region" description="Pro residues" evidence="12">
    <location>
        <begin position="296"/>
        <end position="305"/>
    </location>
</feature>
<evidence type="ECO:0000256" key="12">
    <source>
        <dbReference type="SAM" id="MobiDB-lite"/>
    </source>
</evidence>
<dbReference type="InterPro" id="IPR046346">
    <property type="entry name" value="Aminoacid_DH-like_N_sf"/>
</dbReference>
<dbReference type="InterPro" id="IPR020630">
    <property type="entry name" value="THF_DH/CycHdrlase_cat_dom"/>
</dbReference>
<keyword evidence="9 11" id="KW-0486">Methionine biosynthesis</keyword>
<dbReference type="Pfam" id="PF00763">
    <property type="entry name" value="THF_DHG_CYH"/>
    <property type="match status" value="1"/>
</dbReference>
<dbReference type="PANTHER" id="PTHR48099">
    <property type="entry name" value="C-1-TETRAHYDROFOLATE SYNTHASE, CYTOPLASMIC-RELATED"/>
    <property type="match status" value="1"/>
</dbReference>
<dbReference type="InterPro" id="IPR020631">
    <property type="entry name" value="THF_DH/CycHdrlase_NAD-bd_dom"/>
</dbReference>
<evidence type="ECO:0000256" key="4">
    <source>
        <dbReference type="ARBA" id="ARBA00022755"/>
    </source>
</evidence>
<organism evidence="15 16">
    <name type="scientific">Olsenella profusa</name>
    <dbReference type="NCBI Taxonomy" id="138595"/>
    <lineage>
        <taxon>Bacteria</taxon>
        <taxon>Bacillati</taxon>
        <taxon>Actinomycetota</taxon>
        <taxon>Coriobacteriia</taxon>
        <taxon>Coriobacteriales</taxon>
        <taxon>Atopobiaceae</taxon>
        <taxon>Olsenella</taxon>
    </lineage>
</organism>
<feature type="domain" description="Tetrahydrofolate dehydrogenase/cyclohydrolase catalytic" evidence="13">
    <location>
        <begin position="5"/>
        <end position="119"/>
    </location>
</feature>
<comment type="pathway">
    <text evidence="1 11">One-carbon metabolism; tetrahydrofolate interconversion.</text>
</comment>
<evidence type="ECO:0000313" key="15">
    <source>
        <dbReference type="EMBL" id="MBM6774028.1"/>
    </source>
</evidence>
<feature type="binding site" evidence="11">
    <location>
        <position position="231"/>
    </location>
    <ligand>
        <name>NADP(+)</name>
        <dbReference type="ChEBI" id="CHEBI:58349"/>
    </ligand>
</feature>
<dbReference type="SUPFAM" id="SSF51735">
    <property type="entry name" value="NAD(P)-binding Rossmann-fold domains"/>
    <property type="match status" value="1"/>
</dbReference>
<comment type="catalytic activity">
    <reaction evidence="11">
        <text>(6R)-5,10-methenyltetrahydrofolate + H2O = (6R)-10-formyltetrahydrofolate + H(+)</text>
        <dbReference type="Rhea" id="RHEA:23700"/>
        <dbReference type="ChEBI" id="CHEBI:15377"/>
        <dbReference type="ChEBI" id="CHEBI:15378"/>
        <dbReference type="ChEBI" id="CHEBI:57455"/>
        <dbReference type="ChEBI" id="CHEBI:195366"/>
        <dbReference type="EC" id="3.5.4.9"/>
    </reaction>
</comment>
<keyword evidence="4 11" id="KW-0658">Purine biosynthesis</keyword>
<dbReference type="Gene3D" id="3.40.50.720">
    <property type="entry name" value="NAD(P)-binding Rossmann-like Domain"/>
    <property type="match status" value="1"/>
</dbReference>
<keyword evidence="6 11" id="KW-0521">NADP</keyword>
<name>A0ABS2EZM4_9ACTN</name>
<dbReference type="PANTHER" id="PTHR48099:SF5">
    <property type="entry name" value="C-1-TETRAHYDROFOLATE SYNTHASE, CYTOPLASMIC"/>
    <property type="match status" value="1"/>
</dbReference>
<dbReference type="InterPro" id="IPR036291">
    <property type="entry name" value="NAD(P)-bd_dom_sf"/>
</dbReference>
<comment type="subunit">
    <text evidence="11">Homodimer.</text>
</comment>
<evidence type="ECO:0000256" key="9">
    <source>
        <dbReference type="ARBA" id="ARBA00023167"/>
    </source>
</evidence>
<evidence type="ECO:0000256" key="5">
    <source>
        <dbReference type="ARBA" id="ARBA00022801"/>
    </source>
</evidence>
<sequence length="314" mass="32032">MTRELRGAPVARELTARVAERAARLAAAGVTPCLTMVRVGERGDDLAYERAAEKRCHSAGVAVRHVTLPADCAQAELESALAEASADASVHGILLFRPLPDPLDAAAAARRIDPAKDVDGVTDACQLRVLSGRADGFAPCTAEAVLALLDHYEVSLDGADVTVIGRSDVIGRPVAALLLARNATVTTCHTHTRDLAACCRCADVVVAAAGAPGTVGASCVAAGQVVVDVGTTWDEAAGRLVGDVDASAAEGVVGALTPVPGGVGSVTTAVLVDHVVRAAEAQVARAAEPQTRRPAPFRPAQPHPAPATERTPDV</sequence>
<evidence type="ECO:0000313" key="16">
    <source>
        <dbReference type="Proteomes" id="UP000712527"/>
    </source>
</evidence>
<dbReference type="EC" id="1.5.1.5" evidence="11"/>
<protein>
    <recommendedName>
        <fullName evidence="11">Bifunctional protein FolD</fullName>
    </recommendedName>
    <domain>
        <recommendedName>
            <fullName evidence="11">Methylenetetrahydrofolate dehydrogenase</fullName>
            <ecNumber evidence="11">1.5.1.5</ecNumber>
        </recommendedName>
    </domain>
    <domain>
        <recommendedName>
            <fullName evidence="11">Methenyltetrahydrofolate cyclohydrolase</fullName>
            <ecNumber evidence="11">3.5.4.9</ecNumber>
        </recommendedName>
    </domain>
</protein>